<proteinExistence type="predicted"/>
<name>A0A9X4XBW0_LACJH</name>
<comment type="caution">
    <text evidence="2">The sequence shown here is derived from an EMBL/GenBank/DDBJ whole genome shotgun (WGS) entry which is preliminary data.</text>
</comment>
<feature type="domain" description="PTS EIIA type-2" evidence="1">
    <location>
        <begin position="1"/>
        <end position="141"/>
    </location>
</feature>
<dbReference type="SUPFAM" id="SSF55804">
    <property type="entry name" value="Phoshotransferase/anion transport protein"/>
    <property type="match status" value="1"/>
</dbReference>
<sequence length="141" mass="15672">MKIKLVKLNNISNYEQWLQQTVSNLDLSFGLSANLLNLLHERDALGSVQISEHVIMPHIVTHEITESIVIVSQLIKPVSYFTSNGINTAIYIFSCPDDSSIISLVNCLIDEKIISSLQDPTLSSKELKKLSNLSVGEKDAF</sequence>
<dbReference type="Proteomes" id="UP000488295">
    <property type="component" value="Unassembled WGS sequence"/>
</dbReference>
<dbReference type="Gene3D" id="3.40.930.10">
    <property type="entry name" value="Mannitol-specific EII, Chain A"/>
    <property type="match status" value="1"/>
</dbReference>
<dbReference type="Pfam" id="PF00359">
    <property type="entry name" value="PTS_EIIA_2"/>
    <property type="match status" value="1"/>
</dbReference>
<gene>
    <name evidence="2" type="ORF">GJU95_03620</name>
</gene>
<reference evidence="2 3" key="1">
    <citation type="submission" date="2019-11" db="EMBL/GenBank/DDBJ databases">
        <title>Gastrointestinal microbiota of Peromyscus leucopus.</title>
        <authorList>
            <person name="Milovic A."/>
            <person name="Bassam K."/>
            <person name="Barbour A.G."/>
        </authorList>
    </citation>
    <scope>NUCLEOTIDE SEQUENCE [LARGE SCALE GENOMIC DNA]</scope>
    <source>
        <strain evidence="2 3">LL8</strain>
    </source>
</reference>
<evidence type="ECO:0000313" key="3">
    <source>
        <dbReference type="Proteomes" id="UP000488295"/>
    </source>
</evidence>
<organism evidence="2 3">
    <name type="scientific">Lactobacillus johnsonii</name>
    <dbReference type="NCBI Taxonomy" id="33959"/>
    <lineage>
        <taxon>Bacteria</taxon>
        <taxon>Bacillati</taxon>
        <taxon>Bacillota</taxon>
        <taxon>Bacilli</taxon>
        <taxon>Lactobacillales</taxon>
        <taxon>Lactobacillaceae</taxon>
        <taxon>Lactobacillus</taxon>
    </lineage>
</organism>
<dbReference type="InterPro" id="IPR016152">
    <property type="entry name" value="PTrfase/Anion_transptr"/>
</dbReference>
<dbReference type="InterPro" id="IPR002178">
    <property type="entry name" value="PTS_EIIA_type-2_dom"/>
</dbReference>
<dbReference type="EMBL" id="WKKC01000009">
    <property type="protein sequence ID" value="MTE02865.1"/>
    <property type="molecule type" value="Genomic_DNA"/>
</dbReference>
<evidence type="ECO:0000259" key="1">
    <source>
        <dbReference type="PROSITE" id="PS51094"/>
    </source>
</evidence>
<protein>
    <recommendedName>
        <fullName evidence="1">PTS EIIA type-2 domain-containing protein</fullName>
    </recommendedName>
</protein>
<evidence type="ECO:0000313" key="2">
    <source>
        <dbReference type="EMBL" id="MTE02865.1"/>
    </source>
</evidence>
<dbReference type="RefSeq" id="WP_155692441.1">
    <property type="nucleotide sequence ID" value="NZ_WKKC01000009.1"/>
</dbReference>
<dbReference type="AlphaFoldDB" id="A0A9X4XBW0"/>
<accession>A0A9X4XBW0</accession>
<dbReference type="PROSITE" id="PS51094">
    <property type="entry name" value="PTS_EIIA_TYPE_2"/>
    <property type="match status" value="1"/>
</dbReference>